<evidence type="ECO:0000259" key="14">
    <source>
        <dbReference type="Pfam" id="PF02463"/>
    </source>
</evidence>
<comment type="caution">
    <text evidence="15">The sequence shown here is derived from an EMBL/GenBank/DDBJ whole genome shotgun (WGS) entry which is preliminary data.</text>
</comment>
<evidence type="ECO:0000256" key="1">
    <source>
        <dbReference type="ARBA" id="ARBA00004123"/>
    </source>
</evidence>
<dbReference type="SUPFAM" id="SSF52540">
    <property type="entry name" value="P-loop containing nucleoside triphosphate hydrolases"/>
    <property type="match status" value="1"/>
</dbReference>
<evidence type="ECO:0000256" key="9">
    <source>
        <dbReference type="ARBA" id="ARBA00023172"/>
    </source>
</evidence>
<dbReference type="GO" id="GO:0003697">
    <property type="term" value="F:single-stranded DNA binding"/>
    <property type="evidence" value="ECO:0007669"/>
    <property type="project" value="TreeGrafter"/>
</dbReference>
<keyword evidence="5" id="KW-0547">Nucleotide-binding</keyword>
<evidence type="ECO:0000256" key="6">
    <source>
        <dbReference type="ARBA" id="ARBA00022763"/>
    </source>
</evidence>
<name>A0A9D4TP03_CHLVU</name>
<dbReference type="PANTHER" id="PTHR19306">
    <property type="entry name" value="STRUCTURAL MAINTENANCE OF CHROMOSOMES 5,6 SMC5, SMC6"/>
    <property type="match status" value="1"/>
</dbReference>
<feature type="coiled-coil region" evidence="12">
    <location>
        <begin position="542"/>
        <end position="605"/>
    </location>
</feature>
<dbReference type="GO" id="GO:0000724">
    <property type="term" value="P:double-strand break repair via homologous recombination"/>
    <property type="evidence" value="ECO:0007669"/>
    <property type="project" value="TreeGrafter"/>
</dbReference>
<keyword evidence="9" id="KW-0233">DNA recombination</keyword>
<dbReference type="GO" id="GO:0051276">
    <property type="term" value="P:chromosome organization"/>
    <property type="evidence" value="ECO:0007669"/>
    <property type="project" value="UniProtKB-ARBA"/>
</dbReference>
<evidence type="ECO:0000256" key="10">
    <source>
        <dbReference type="ARBA" id="ARBA00023204"/>
    </source>
</evidence>
<evidence type="ECO:0000256" key="11">
    <source>
        <dbReference type="ARBA" id="ARBA00023242"/>
    </source>
</evidence>
<proteinExistence type="inferred from homology"/>
<keyword evidence="4" id="KW-0158">Chromosome</keyword>
<comment type="subcellular location">
    <subcellularLocation>
        <location evidence="2">Chromosome</location>
    </subcellularLocation>
    <subcellularLocation>
        <location evidence="1">Nucleus</location>
    </subcellularLocation>
</comment>
<keyword evidence="11" id="KW-0539">Nucleus</keyword>
<dbReference type="GO" id="GO:0005634">
    <property type="term" value="C:nucleus"/>
    <property type="evidence" value="ECO:0007669"/>
    <property type="project" value="UniProtKB-SubCell"/>
</dbReference>
<feature type="coiled-coil region" evidence="12">
    <location>
        <begin position="946"/>
        <end position="994"/>
    </location>
</feature>
<dbReference type="GO" id="GO:0030915">
    <property type="term" value="C:Smc5-Smc6 complex"/>
    <property type="evidence" value="ECO:0007669"/>
    <property type="project" value="TreeGrafter"/>
</dbReference>
<keyword evidence="7" id="KW-0067">ATP-binding</keyword>
<dbReference type="Pfam" id="PF02463">
    <property type="entry name" value="SMC_N"/>
    <property type="match status" value="1"/>
</dbReference>
<comment type="similarity">
    <text evidence="3">Belongs to the SMC family. SMC6 subfamily.</text>
</comment>
<organism evidence="15 16">
    <name type="scientific">Chlorella vulgaris</name>
    <name type="common">Green alga</name>
    <dbReference type="NCBI Taxonomy" id="3077"/>
    <lineage>
        <taxon>Eukaryota</taxon>
        <taxon>Viridiplantae</taxon>
        <taxon>Chlorophyta</taxon>
        <taxon>core chlorophytes</taxon>
        <taxon>Trebouxiophyceae</taxon>
        <taxon>Chlorellales</taxon>
        <taxon>Chlorellaceae</taxon>
        <taxon>Chlorella clade</taxon>
        <taxon>Chlorella</taxon>
    </lineage>
</organism>
<dbReference type="GO" id="GO:0005524">
    <property type="term" value="F:ATP binding"/>
    <property type="evidence" value="ECO:0007669"/>
    <property type="project" value="UniProtKB-KW"/>
</dbReference>
<feature type="coiled-coil region" evidence="12">
    <location>
        <begin position="1053"/>
        <end position="1101"/>
    </location>
</feature>
<evidence type="ECO:0000256" key="2">
    <source>
        <dbReference type="ARBA" id="ARBA00004286"/>
    </source>
</evidence>
<protein>
    <recommendedName>
        <fullName evidence="14">RecF/RecN/SMC N-terminal domain-containing protein</fullName>
    </recommendedName>
</protein>
<dbReference type="InterPro" id="IPR027417">
    <property type="entry name" value="P-loop_NTPase"/>
</dbReference>
<evidence type="ECO:0000256" key="12">
    <source>
        <dbReference type="SAM" id="Coils"/>
    </source>
</evidence>
<keyword evidence="8 12" id="KW-0175">Coiled coil</keyword>
<dbReference type="Gene3D" id="3.40.50.300">
    <property type="entry name" value="P-loop containing nucleotide triphosphate hydrolases"/>
    <property type="match status" value="2"/>
</dbReference>
<accession>A0A9D4TP03</accession>
<evidence type="ECO:0000256" key="4">
    <source>
        <dbReference type="ARBA" id="ARBA00022454"/>
    </source>
</evidence>
<feature type="region of interest" description="Disordered" evidence="13">
    <location>
        <begin position="100"/>
        <end position="173"/>
    </location>
</feature>
<dbReference type="InterPro" id="IPR003395">
    <property type="entry name" value="RecF/RecN/SMC_N"/>
</dbReference>
<feature type="compositionally biased region" description="Polar residues" evidence="13">
    <location>
        <begin position="123"/>
        <end position="133"/>
    </location>
</feature>
<evidence type="ECO:0000313" key="16">
    <source>
        <dbReference type="Proteomes" id="UP001055712"/>
    </source>
</evidence>
<keyword evidence="10" id="KW-0234">DNA repair</keyword>
<evidence type="ECO:0000313" key="15">
    <source>
        <dbReference type="EMBL" id="KAI3430279.1"/>
    </source>
</evidence>
<feature type="domain" description="RecF/RecN/SMC N-terminal" evidence="14">
    <location>
        <begin position="223"/>
        <end position="1272"/>
    </location>
</feature>
<keyword evidence="6" id="KW-0227">DNA damage</keyword>
<dbReference type="OrthoDB" id="10072614at2759"/>
<evidence type="ECO:0000256" key="3">
    <source>
        <dbReference type="ARBA" id="ARBA00006793"/>
    </source>
</evidence>
<dbReference type="EMBL" id="SIDB01000007">
    <property type="protein sequence ID" value="KAI3430279.1"/>
    <property type="molecule type" value="Genomic_DNA"/>
</dbReference>
<feature type="coiled-coil region" evidence="12">
    <location>
        <begin position="856"/>
        <end position="897"/>
    </location>
</feature>
<keyword evidence="16" id="KW-1185">Reference proteome</keyword>
<dbReference type="GO" id="GO:0003684">
    <property type="term" value="F:damaged DNA binding"/>
    <property type="evidence" value="ECO:0007669"/>
    <property type="project" value="TreeGrafter"/>
</dbReference>
<reference evidence="15" key="1">
    <citation type="journal article" date="2019" name="Plant J.">
        <title>Chlorella vulgaris genome assembly and annotation reveals the molecular basis for metabolic acclimation to high light conditions.</title>
        <authorList>
            <person name="Cecchin M."/>
            <person name="Marcolungo L."/>
            <person name="Rossato M."/>
            <person name="Girolomoni L."/>
            <person name="Cosentino E."/>
            <person name="Cuine S."/>
            <person name="Li-Beisson Y."/>
            <person name="Delledonne M."/>
            <person name="Ballottari M."/>
        </authorList>
    </citation>
    <scope>NUCLEOTIDE SEQUENCE</scope>
    <source>
        <strain evidence="15">211/11P</strain>
    </source>
</reference>
<evidence type="ECO:0000256" key="7">
    <source>
        <dbReference type="ARBA" id="ARBA00022840"/>
    </source>
</evidence>
<feature type="compositionally biased region" description="Basic and acidic residues" evidence="13">
    <location>
        <begin position="134"/>
        <end position="161"/>
    </location>
</feature>
<feature type="coiled-coil region" evidence="12">
    <location>
        <begin position="479"/>
        <end position="506"/>
    </location>
</feature>
<dbReference type="Proteomes" id="UP001055712">
    <property type="component" value="Unassembled WGS sequence"/>
</dbReference>
<evidence type="ECO:0000256" key="8">
    <source>
        <dbReference type="ARBA" id="ARBA00023054"/>
    </source>
</evidence>
<sequence length="1312" mass="144193">MSLSLANARTLYQGAQIAKTFKPNADTGFEGGLFSGLVSKVERNVTDADGVRWPILFLITYEDGEKEHLTLQELEVCLVDKPGMQRRKDKLLAAVTASMHDENGAGPEPQPKHHKRAAEVLGESTQQHSGSDTGQERRSRREGKRRMDDQFEYEDPRDAKRGTGAGGSGSGSAAAAIRSRLGIRQPLPGGAAAAAAAANLTSESQEDYPVGEAGMRLAGLPGHLKRIEVINFMCHENFTMDFGQHVTFVSGTNGSGKSAVLQALQCCLGVRAGATGRARSFQKLIRTGSNEAIIRVTVYNRPYKGFDSYRHSLFGDTITVERRIGRAGSSSSYALKDASGRIQGRKREDLDAMLQTLGLNAANPVCVMTQDTARNFLAGSSSKADQEKYQLYMEATSLEQIAYNLEVSKDQVRQMNESVQQIREEYEAMSAAHVALQKSIKALEGIQGWRVEVEQLEQVLSWAVVEDQAAGAAQVQAALDSMPARLQELERALTELTQEHGSLRQATDDKGQFLAAYNERATALATEQEGAKQTLKLAHRLVRATELRVQRLRGELQEAQAHKEALEGAVREVQEDVVQATQAAVTQYQLQLEQAQAADEACREEVAAADAAQQAASATHRSACERAHALEQQRFGADRTVKAVQQQMQQIKEAGRSKVANFGGRAVASLVAAVQRAKGQFSRPPIGPLGVHLTLDDNRWALAVESALGLQLNSFLVHSYSDSQLLRQMISQHFPHPQALKPSVYVADFDTPPHIIPPASQPPPSVASVYRVLACADKRLAAPILNSLVDHAHIEKLALGASIEQCKEIAWRMQGVMACFAPDGSKYYKKGSSHTQTPPPHWLRYARLGQSSAQQTTELAAEVQRMQQEVERLGCELQQARAEVAAAAQEEARVRAAAAPVRQRQWQARGLLTQLTQQPPPELFACNQADDDDATQAELWKAAQGCVDLEQQLRELGREAEAAQAALVLAQQGMQEKREAIARLNEENEAFVSSYDQQVQQLAAVAGRLEDTRAAEEDQRAKRGQLEALATQQAQMLSQLEEGAAKICSREVAAEARREVEARLRSRQDLTEEQVAALMTAELLHKKIKVLERKIAEHEREAGGSLPEVQDAFAASTARMGREGRRAREALSMFQVIEDALKLRVRKLSELDHRLEDLVNAKFRAYMWKKGHSGMIKLDRKAQSLQLKVQIGSKGSKEAGGAVKDLKQLSGGERSYTTVAFTLALGGHTEMPFRAMDEFDVFMDAINRRVAMQNLFDFARENGELQFIFLTPQDISAVEDARQACQQQGQQMPAGFVRVVTMRPPRANAIRA</sequence>
<evidence type="ECO:0000256" key="13">
    <source>
        <dbReference type="SAM" id="MobiDB-lite"/>
    </source>
</evidence>
<feature type="coiled-coil region" evidence="12">
    <location>
        <begin position="405"/>
        <end position="432"/>
    </location>
</feature>
<evidence type="ECO:0000256" key="5">
    <source>
        <dbReference type="ARBA" id="ARBA00022741"/>
    </source>
</evidence>
<gene>
    <name evidence="15" type="ORF">D9Q98_004875</name>
</gene>
<reference evidence="15" key="2">
    <citation type="submission" date="2020-11" db="EMBL/GenBank/DDBJ databases">
        <authorList>
            <person name="Cecchin M."/>
            <person name="Marcolungo L."/>
            <person name="Rossato M."/>
            <person name="Girolomoni L."/>
            <person name="Cosentino E."/>
            <person name="Cuine S."/>
            <person name="Li-Beisson Y."/>
            <person name="Delledonne M."/>
            <person name="Ballottari M."/>
        </authorList>
    </citation>
    <scope>NUCLEOTIDE SEQUENCE</scope>
    <source>
        <strain evidence="15">211/11P</strain>
        <tissue evidence="15">Whole cell</tissue>
    </source>
</reference>
<dbReference type="GO" id="GO:0035861">
    <property type="term" value="C:site of double-strand break"/>
    <property type="evidence" value="ECO:0007669"/>
    <property type="project" value="TreeGrafter"/>
</dbReference>
<dbReference type="PANTHER" id="PTHR19306:SF6">
    <property type="entry name" value="STRUCTURAL MAINTENANCE OF CHROMOSOMES PROTEIN 6"/>
    <property type="match status" value="1"/>
</dbReference>